<dbReference type="InterPro" id="IPR001537">
    <property type="entry name" value="SpoU_MeTrfase"/>
</dbReference>
<dbReference type="CDD" id="cd18094">
    <property type="entry name" value="SpoU-like_TrmL"/>
    <property type="match status" value="1"/>
</dbReference>
<dbReference type="GO" id="GO:0042802">
    <property type="term" value="F:identical protein binding"/>
    <property type="evidence" value="ECO:0007669"/>
    <property type="project" value="UniProtKB-ARBA"/>
</dbReference>
<evidence type="ECO:0000256" key="3">
    <source>
        <dbReference type="ARBA" id="ARBA00022679"/>
    </source>
</evidence>
<dbReference type="HAMAP" id="MF_01885">
    <property type="entry name" value="tRNA_methyltr_TrmL"/>
    <property type="match status" value="1"/>
</dbReference>
<organism evidence="9 10">
    <name type="scientific">Vibrio genomosp. F10</name>
    <dbReference type="NCBI Taxonomy" id="723171"/>
    <lineage>
        <taxon>Bacteria</taxon>
        <taxon>Pseudomonadati</taxon>
        <taxon>Pseudomonadota</taxon>
        <taxon>Gammaproteobacteria</taxon>
        <taxon>Vibrionales</taxon>
        <taxon>Vibrionaceae</taxon>
        <taxon>Vibrio</taxon>
    </lineage>
</organism>
<keyword evidence="5 6" id="KW-0819">tRNA processing</keyword>
<dbReference type="GO" id="GO:0141102">
    <property type="term" value="F:tRNA (5-carboxymethylaminomethyluridine(34)-2'-O)-methyltransferase activity"/>
    <property type="evidence" value="ECO:0007669"/>
    <property type="project" value="RHEA"/>
</dbReference>
<evidence type="ECO:0000256" key="4">
    <source>
        <dbReference type="ARBA" id="ARBA00022691"/>
    </source>
</evidence>
<dbReference type="InterPro" id="IPR016914">
    <property type="entry name" value="TrmL"/>
</dbReference>
<keyword evidence="10" id="KW-1185">Reference proteome</keyword>
<dbReference type="PIRSF" id="PIRSF029256">
    <property type="entry name" value="SpoU_TrmH_prd"/>
    <property type="match status" value="1"/>
</dbReference>
<evidence type="ECO:0000256" key="2">
    <source>
        <dbReference type="ARBA" id="ARBA00022603"/>
    </source>
</evidence>
<dbReference type="PANTHER" id="PTHR42971">
    <property type="entry name" value="TRNA (CYTIDINE(34)-2'-O)-METHYLTRANSFERASE"/>
    <property type="match status" value="1"/>
</dbReference>
<keyword evidence="4 6" id="KW-0949">S-adenosyl-L-methionine</keyword>
<comment type="function">
    <text evidence="6">Methylates the ribose at the nucleotide 34 wobble position in the two leucyl isoacceptors tRNA(Leu)(CmAA) and tRNA(Leu)(cmnm5UmAA). Catalyzes the methyl transfer from S-adenosyl-L-methionine to the 2'-OH of the wobble nucleotide.</text>
</comment>
<evidence type="ECO:0000256" key="1">
    <source>
        <dbReference type="ARBA" id="ARBA00022490"/>
    </source>
</evidence>
<evidence type="ECO:0000256" key="5">
    <source>
        <dbReference type="ARBA" id="ARBA00022694"/>
    </source>
</evidence>
<evidence type="ECO:0000259" key="8">
    <source>
        <dbReference type="Pfam" id="PF00588"/>
    </source>
</evidence>
<reference evidence="10" key="1">
    <citation type="submission" date="2016-06" db="EMBL/GenBank/DDBJ databases">
        <authorList>
            <person name="Hehemann J.-H."/>
            <person name="Arevalo P."/>
            <person name="Datta M.S."/>
            <person name="Polz M.F."/>
        </authorList>
    </citation>
    <scope>NUCLEOTIDE SEQUENCE [LARGE SCALE GENOMIC DNA]</scope>
    <source>
        <strain evidence="10">9CSC122</strain>
    </source>
</reference>
<dbReference type="GO" id="GO:0005737">
    <property type="term" value="C:cytoplasm"/>
    <property type="evidence" value="ECO:0007669"/>
    <property type="project" value="UniProtKB-SubCell"/>
</dbReference>
<keyword evidence="2 6" id="KW-0489">Methyltransferase</keyword>
<protein>
    <recommendedName>
        <fullName evidence="6">tRNA (cytidine(34)-2'-O)-methyltransferase</fullName>
        <ecNumber evidence="6">2.1.1.207</ecNumber>
    </recommendedName>
    <alternativeName>
        <fullName evidence="6">tRNA (cytidine/uridine-2'-O-)-methyltransferase TrmL</fullName>
    </alternativeName>
</protein>
<feature type="binding site" evidence="6 7">
    <location>
        <position position="105"/>
    </location>
    <ligand>
        <name>S-adenosyl-L-methionine</name>
        <dbReference type="ChEBI" id="CHEBI:59789"/>
    </ligand>
</feature>
<dbReference type="RefSeq" id="WP_017035723.1">
    <property type="nucleotide sequence ID" value="NZ_JBNGCH010000685.1"/>
</dbReference>
<dbReference type="Pfam" id="PF00588">
    <property type="entry name" value="SpoU_methylase"/>
    <property type="match status" value="1"/>
</dbReference>
<comment type="catalytic activity">
    <reaction evidence="6">
        <text>cytidine(34) in tRNA + S-adenosyl-L-methionine = 2'-O-methylcytidine(34) in tRNA + S-adenosyl-L-homocysteine + H(+)</text>
        <dbReference type="Rhea" id="RHEA:43084"/>
        <dbReference type="Rhea" id="RHEA-COMP:10331"/>
        <dbReference type="Rhea" id="RHEA-COMP:10332"/>
        <dbReference type="ChEBI" id="CHEBI:15378"/>
        <dbReference type="ChEBI" id="CHEBI:57856"/>
        <dbReference type="ChEBI" id="CHEBI:59789"/>
        <dbReference type="ChEBI" id="CHEBI:74495"/>
        <dbReference type="ChEBI" id="CHEBI:82748"/>
        <dbReference type="EC" id="2.1.1.207"/>
    </reaction>
</comment>
<comment type="catalytic activity">
    <reaction evidence="6">
        <text>5-carboxymethylaminomethyluridine(34) in tRNA(Leu) + S-adenosyl-L-methionine = 5-carboxymethylaminomethyl-2'-O-methyluridine(34) in tRNA(Leu) + S-adenosyl-L-homocysteine + H(+)</text>
        <dbReference type="Rhea" id="RHEA:43088"/>
        <dbReference type="Rhea" id="RHEA-COMP:10333"/>
        <dbReference type="Rhea" id="RHEA-COMP:10334"/>
        <dbReference type="ChEBI" id="CHEBI:15378"/>
        <dbReference type="ChEBI" id="CHEBI:57856"/>
        <dbReference type="ChEBI" id="CHEBI:59789"/>
        <dbReference type="ChEBI" id="CHEBI:74508"/>
        <dbReference type="ChEBI" id="CHEBI:74511"/>
        <dbReference type="EC" id="2.1.1.207"/>
    </reaction>
</comment>
<dbReference type="EMBL" id="MAJZ01000685">
    <property type="protein sequence ID" value="OCH74262.1"/>
    <property type="molecule type" value="Genomic_DNA"/>
</dbReference>
<accession>A0A1B9QWV1</accession>
<feature type="domain" description="tRNA/rRNA methyltransferase SpoU type" evidence="8">
    <location>
        <begin position="4"/>
        <end position="146"/>
    </location>
</feature>
<comment type="subcellular location">
    <subcellularLocation>
        <location evidence="6">Cytoplasm</location>
    </subcellularLocation>
</comment>
<comment type="subunit">
    <text evidence="6">Homodimer.</text>
</comment>
<dbReference type="InterPro" id="IPR029028">
    <property type="entry name" value="Alpha/beta_knot_MTases"/>
</dbReference>
<proteinExistence type="inferred from homology"/>
<dbReference type="Gene3D" id="3.40.1280.10">
    <property type="match status" value="1"/>
</dbReference>
<keyword evidence="3 6" id="KW-0808">Transferase</keyword>
<dbReference type="AlphaFoldDB" id="A0A1B9QWV1"/>
<gene>
    <name evidence="6" type="primary">trmL</name>
    <name evidence="9" type="ORF">A6E14_02370</name>
</gene>
<dbReference type="GO" id="GO:0002132">
    <property type="term" value="P:wobble position uridine ribose methylation"/>
    <property type="evidence" value="ECO:0007669"/>
    <property type="project" value="TreeGrafter"/>
</dbReference>
<sequence>MFDIALFEPEIAPNTGNIIRLSANCGANLHLIEPLGFDLDEKKVRRAGLDYHDLARVKRHKDYDAFLAYLESERHGQYRIFACTTKTTGHHVDAAFTQGDVLLFGPETRGLPAEVIESLPMEQRLRIPMMPDARSLNLSNAVAIIAFEAWRQMGFDGAV</sequence>
<comment type="caution">
    <text evidence="6">Lacks conserved residue(s) required for the propagation of feature annotation.</text>
</comment>
<evidence type="ECO:0000256" key="6">
    <source>
        <dbReference type="HAMAP-Rule" id="MF_01885"/>
    </source>
</evidence>
<dbReference type="PANTHER" id="PTHR42971:SF1">
    <property type="entry name" value="TRNA (CYTIDINE(34)-2'-O)-METHYLTRANSFERASE"/>
    <property type="match status" value="1"/>
</dbReference>
<keyword evidence="1 6" id="KW-0963">Cytoplasm</keyword>
<dbReference type="GO" id="GO:0141098">
    <property type="term" value="F:tRNA (cytidine(34)-2'-O)-methyltransferase activity"/>
    <property type="evidence" value="ECO:0007669"/>
    <property type="project" value="RHEA"/>
</dbReference>
<dbReference type="InterPro" id="IPR029026">
    <property type="entry name" value="tRNA_m1G_MTases_N"/>
</dbReference>
<name>A0A1B9QWV1_9VIBR</name>
<feature type="binding site" evidence="6 7">
    <location>
        <position position="135"/>
    </location>
    <ligand>
        <name>S-adenosyl-L-methionine</name>
        <dbReference type="ChEBI" id="CHEBI:59789"/>
    </ligand>
</feature>
<dbReference type="GO" id="GO:0002131">
    <property type="term" value="P:wobble position cytosine ribose methylation"/>
    <property type="evidence" value="ECO:0007669"/>
    <property type="project" value="TreeGrafter"/>
</dbReference>
<feature type="binding site" evidence="6 7">
    <location>
        <position position="127"/>
    </location>
    <ligand>
        <name>S-adenosyl-L-methionine</name>
        <dbReference type="ChEBI" id="CHEBI:59789"/>
    </ligand>
</feature>
<dbReference type="Proteomes" id="UP000093173">
    <property type="component" value="Unassembled WGS sequence"/>
</dbReference>
<dbReference type="EC" id="2.1.1.207" evidence="6"/>
<comment type="caution">
    <text evidence="9">The sequence shown here is derived from an EMBL/GenBank/DDBJ whole genome shotgun (WGS) entry which is preliminary data.</text>
</comment>
<evidence type="ECO:0000256" key="7">
    <source>
        <dbReference type="PIRSR" id="PIRSR029256-1"/>
    </source>
</evidence>
<dbReference type="SUPFAM" id="SSF75217">
    <property type="entry name" value="alpha/beta knot"/>
    <property type="match status" value="1"/>
</dbReference>
<comment type="similarity">
    <text evidence="6">Belongs to the class IV-like SAM-binding methyltransferase superfamily. RNA methyltransferase TrmH family. TrmL subfamily.</text>
</comment>
<evidence type="ECO:0000313" key="10">
    <source>
        <dbReference type="Proteomes" id="UP000093173"/>
    </source>
</evidence>
<dbReference type="GO" id="GO:0003723">
    <property type="term" value="F:RNA binding"/>
    <property type="evidence" value="ECO:0007669"/>
    <property type="project" value="InterPro"/>
</dbReference>
<evidence type="ECO:0000313" key="9">
    <source>
        <dbReference type="EMBL" id="OCH74262.1"/>
    </source>
</evidence>
<dbReference type="FunFam" id="3.40.1280.10:FF:000002">
    <property type="entry name" value="Peptidylprolyl isomerase"/>
    <property type="match status" value="1"/>
</dbReference>